<accession>X6MC94</accession>
<feature type="domain" description="Helicase C-terminal" evidence="7">
    <location>
        <begin position="115"/>
        <end position="207"/>
    </location>
</feature>
<dbReference type="InterPro" id="IPR050079">
    <property type="entry name" value="DEAD_box_RNA_helicase"/>
</dbReference>
<sequence>MAQLKYLVLDEADRILQSEFAAAVEEIIKRLDEQRKKYEEETTAQAQAQEQEQTQTLTTKRQTLLFSATMTKKVERLEKACLHDPVKIEVNQKYQTVGSLTQEYLFVAAKHKLTYTVHLLTELSDRSVIVFANTKKSCHHLSLVLHNLGFFVIPLHGEMTQYERMGAVEKFKEGTKSILVATDVAARGLDIPLVSCVINYDLPIHSK</sequence>
<dbReference type="GO" id="GO:0005524">
    <property type="term" value="F:ATP binding"/>
    <property type="evidence" value="ECO:0007669"/>
    <property type="project" value="UniProtKB-KW"/>
</dbReference>
<dbReference type="Proteomes" id="UP000023152">
    <property type="component" value="Unassembled WGS sequence"/>
</dbReference>
<evidence type="ECO:0000259" key="7">
    <source>
        <dbReference type="PROSITE" id="PS51194"/>
    </source>
</evidence>
<organism evidence="8 9">
    <name type="scientific">Reticulomyxa filosa</name>
    <dbReference type="NCBI Taxonomy" id="46433"/>
    <lineage>
        <taxon>Eukaryota</taxon>
        <taxon>Sar</taxon>
        <taxon>Rhizaria</taxon>
        <taxon>Retaria</taxon>
        <taxon>Foraminifera</taxon>
        <taxon>Monothalamids</taxon>
        <taxon>Reticulomyxidae</taxon>
        <taxon>Reticulomyxa</taxon>
    </lineage>
</organism>
<dbReference type="GO" id="GO:0005829">
    <property type="term" value="C:cytosol"/>
    <property type="evidence" value="ECO:0007669"/>
    <property type="project" value="TreeGrafter"/>
</dbReference>
<dbReference type="Gene3D" id="3.40.50.300">
    <property type="entry name" value="P-loop containing nucleotide triphosphate hydrolases"/>
    <property type="match status" value="2"/>
</dbReference>
<comment type="caution">
    <text evidence="8">The sequence shown here is derived from an EMBL/GenBank/DDBJ whole genome shotgun (WGS) entry which is preliminary data.</text>
</comment>
<dbReference type="InterPro" id="IPR011545">
    <property type="entry name" value="DEAD/DEAH_box_helicase_dom"/>
</dbReference>
<dbReference type="InterPro" id="IPR027417">
    <property type="entry name" value="P-loop_NTPase"/>
</dbReference>
<gene>
    <name evidence="8" type="ORF">RFI_26314</name>
</gene>
<evidence type="ECO:0000256" key="1">
    <source>
        <dbReference type="ARBA" id="ARBA00022741"/>
    </source>
</evidence>
<dbReference type="InterPro" id="IPR014001">
    <property type="entry name" value="Helicase_ATP-bd"/>
</dbReference>
<feature type="non-terminal residue" evidence="8">
    <location>
        <position position="207"/>
    </location>
</feature>
<evidence type="ECO:0000259" key="6">
    <source>
        <dbReference type="PROSITE" id="PS51192"/>
    </source>
</evidence>
<reference evidence="8 9" key="1">
    <citation type="journal article" date="2013" name="Curr. Biol.">
        <title>The Genome of the Foraminiferan Reticulomyxa filosa.</title>
        <authorList>
            <person name="Glockner G."/>
            <person name="Hulsmann N."/>
            <person name="Schleicher M."/>
            <person name="Noegel A.A."/>
            <person name="Eichinger L."/>
            <person name="Gallinger C."/>
            <person name="Pawlowski J."/>
            <person name="Sierra R."/>
            <person name="Euteneuer U."/>
            <person name="Pillet L."/>
            <person name="Moustafa A."/>
            <person name="Platzer M."/>
            <person name="Groth M."/>
            <person name="Szafranski K."/>
            <person name="Schliwa M."/>
        </authorList>
    </citation>
    <scope>NUCLEOTIDE SEQUENCE [LARGE SCALE GENOMIC DNA]</scope>
</reference>
<dbReference type="PROSITE" id="PS00039">
    <property type="entry name" value="DEAD_ATP_HELICASE"/>
    <property type="match status" value="1"/>
</dbReference>
<dbReference type="Pfam" id="PF00271">
    <property type="entry name" value="Helicase_C"/>
    <property type="match status" value="1"/>
</dbReference>
<keyword evidence="3 8" id="KW-0347">Helicase</keyword>
<dbReference type="OMA" id="QMASTIE"/>
<evidence type="ECO:0000313" key="9">
    <source>
        <dbReference type="Proteomes" id="UP000023152"/>
    </source>
</evidence>
<dbReference type="PANTHER" id="PTHR47959:SF24">
    <property type="entry name" value="ATP-DEPENDENT RNA HELICASE"/>
    <property type="match status" value="1"/>
</dbReference>
<dbReference type="SUPFAM" id="SSF52540">
    <property type="entry name" value="P-loop containing nucleoside triphosphate hydrolases"/>
    <property type="match status" value="1"/>
</dbReference>
<evidence type="ECO:0000256" key="5">
    <source>
        <dbReference type="SAM" id="Coils"/>
    </source>
</evidence>
<dbReference type="EMBL" id="ASPP01022825">
    <property type="protein sequence ID" value="ETO11062.1"/>
    <property type="molecule type" value="Genomic_DNA"/>
</dbReference>
<evidence type="ECO:0000313" key="8">
    <source>
        <dbReference type="EMBL" id="ETO11062.1"/>
    </source>
</evidence>
<dbReference type="Pfam" id="PF00270">
    <property type="entry name" value="DEAD"/>
    <property type="match status" value="1"/>
</dbReference>
<dbReference type="AlphaFoldDB" id="X6MC94"/>
<dbReference type="InterPro" id="IPR000629">
    <property type="entry name" value="RNA-helicase_DEAD-box_CS"/>
</dbReference>
<dbReference type="PROSITE" id="PS51194">
    <property type="entry name" value="HELICASE_CTER"/>
    <property type="match status" value="1"/>
</dbReference>
<keyword evidence="9" id="KW-1185">Reference proteome</keyword>
<dbReference type="OrthoDB" id="10261904at2759"/>
<proteinExistence type="predicted"/>
<dbReference type="PANTHER" id="PTHR47959">
    <property type="entry name" value="ATP-DEPENDENT RNA HELICASE RHLE-RELATED"/>
    <property type="match status" value="1"/>
</dbReference>
<protein>
    <submittedName>
        <fullName evidence="8">ATP-dependent RNA helicase Rrp3 (Predicted)</fullName>
    </submittedName>
</protein>
<dbReference type="InterPro" id="IPR001650">
    <property type="entry name" value="Helicase_C-like"/>
</dbReference>
<dbReference type="SMART" id="SM00490">
    <property type="entry name" value="HELICc"/>
    <property type="match status" value="1"/>
</dbReference>
<dbReference type="PROSITE" id="PS51192">
    <property type="entry name" value="HELICASE_ATP_BIND_1"/>
    <property type="match status" value="1"/>
</dbReference>
<keyword evidence="4" id="KW-0067">ATP-binding</keyword>
<dbReference type="CDD" id="cd18787">
    <property type="entry name" value="SF2_C_DEAD"/>
    <property type="match status" value="1"/>
</dbReference>
<dbReference type="GO" id="GO:0016787">
    <property type="term" value="F:hydrolase activity"/>
    <property type="evidence" value="ECO:0007669"/>
    <property type="project" value="UniProtKB-KW"/>
</dbReference>
<keyword evidence="5" id="KW-0175">Coiled coil</keyword>
<dbReference type="GO" id="GO:0003676">
    <property type="term" value="F:nucleic acid binding"/>
    <property type="evidence" value="ECO:0007669"/>
    <property type="project" value="InterPro"/>
</dbReference>
<evidence type="ECO:0000256" key="2">
    <source>
        <dbReference type="ARBA" id="ARBA00022801"/>
    </source>
</evidence>
<evidence type="ECO:0000256" key="3">
    <source>
        <dbReference type="ARBA" id="ARBA00022806"/>
    </source>
</evidence>
<feature type="coiled-coil region" evidence="5">
    <location>
        <begin position="21"/>
        <end position="51"/>
    </location>
</feature>
<dbReference type="GO" id="GO:0003724">
    <property type="term" value="F:RNA helicase activity"/>
    <property type="evidence" value="ECO:0007669"/>
    <property type="project" value="TreeGrafter"/>
</dbReference>
<evidence type="ECO:0000256" key="4">
    <source>
        <dbReference type="ARBA" id="ARBA00022840"/>
    </source>
</evidence>
<keyword evidence="2" id="KW-0378">Hydrolase</keyword>
<feature type="domain" description="Helicase ATP-binding" evidence="6">
    <location>
        <begin position="1"/>
        <end position="88"/>
    </location>
</feature>
<keyword evidence="1" id="KW-0547">Nucleotide-binding</keyword>
<name>X6MC94_RETFI</name>